<evidence type="ECO:0000259" key="5">
    <source>
        <dbReference type="PROSITE" id="PS50059"/>
    </source>
</evidence>
<dbReference type="Gene3D" id="3.10.50.40">
    <property type="match status" value="1"/>
</dbReference>
<dbReference type="OrthoDB" id="1093155at2"/>
<dbReference type="SUPFAM" id="SSF54534">
    <property type="entry name" value="FKBP-like"/>
    <property type="match status" value="1"/>
</dbReference>
<gene>
    <name evidence="6" type="ORF">AXE80_04955</name>
</gene>
<evidence type="ECO:0000256" key="2">
    <source>
        <dbReference type="ARBA" id="ARBA00023110"/>
    </source>
</evidence>
<dbReference type="GO" id="GO:0003755">
    <property type="term" value="F:peptidyl-prolyl cis-trans isomerase activity"/>
    <property type="evidence" value="ECO:0007669"/>
    <property type="project" value="UniProtKB-UniRule"/>
</dbReference>
<dbReference type="InterPro" id="IPR001179">
    <property type="entry name" value="PPIase_FKBP_dom"/>
</dbReference>
<proteinExistence type="inferred from homology"/>
<dbReference type="EC" id="5.2.1.8" evidence="4"/>
<organism evidence="6 7">
    <name type="scientific">Wenyingzhuangia fucanilytica</name>
    <dbReference type="NCBI Taxonomy" id="1790137"/>
    <lineage>
        <taxon>Bacteria</taxon>
        <taxon>Pseudomonadati</taxon>
        <taxon>Bacteroidota</taxon>
        <taxon>Flavobacteriia</taxon>
        <taxon>Flavobacteriales</taxon>
        <taxon>Flavobacteriaceae</taxon>
        <taxon>Wenyingzhuangia</taxon>
    </lineage>
</organism>
<dbReference type="Proteomes" id="UP000092967">
    <property type="component" value="Chromosome"/>
</dbReference>
<dbReference type="EMBL" id="CP014224">
    <property type="protein sequence ID" value="ANW95662.1"/>
    <property type="molecule type" value="Genomic_DNA"/>
</dbReference>
<dbReference type="InterPro" id="IPR046357">
    <property type="entry name" value="PPIase_dom_sf"/>
</dbReference>
<dbReference type="STRING" id="1790137.AXE80_04955"/>
<evidence type="ECO:0000256" key="1">
    <source>
        <dbReference type="ARBA" id="ARBA00000971"/>
    </source>
</evidence>
<keyword evidence="7" id="KW-1185">Reference proteome</keyword>
<dbReference type="AlphaFoldDB" id="A0A1B1Y4G4"/>
<dbReference type="KEGG" id="wfu:AXE80_04955"/>
<evidence type="ECO:0000313" key="6">
    <source>
        <dbReference type="EMBL" id="ANW95662.1"/>
    </source>
</evidence>
<evidence type="ECO:0000313" key="7">
    <source>
        <dbReference type="Proteomes" id="UP000092967"/>
    </source>
</evidence>
<keyword evidence="2 3" id="KW-0697">Rotamase</keyword>
<name>A0A1B1Y4G4_9FLAO</name>
<feature type="domain" description="PPIase FKBP-type" evidence="5">
    <location>
        <begin position="87"/>
        <end position="173"/>
    </location>
</feature>
<accession>A0A1B1Y4G4</accession>
<dbReference type="RefSeq" id="WP_068825009.1">
    <property type="nucleotide sequence ID" value="NZ_CP014224.1"/>
</dbReference>
<dbReference type="PROSITE" id="PS50059">
    <property type="entry name" value="FKBP_PPIASE"/>
    <property type="match status" value="1"/>
</dbReference>
<dbReference type="PROSITE" id="PS51257">
    <property type="entry name" value="PROKAR_LIPOPROTEIN"/>
    <property type="match status" value="1"/>
</dbReference>
<evidence type="ECO:0000256" key="3">
    <source>
        <dbReference type="PROSITE-ProRule" id="PRU00277"/>
    </source>
</evidence>
<reference evidence="6 7" key="1">
    <citation type="submission" date="2016-02" db="EMBL/GenBank/DDBJ databases">
        <authorList>
            <person name="Wen L."/>
            <person name="He K."/>
            <person name="Yang H."/>
        </authorList>
    </citation>
    <scope>NUCLEOTIDE SEQUENCE [LARGE SCALE GENOMIC DNA]</scope>
    <source>
        <strain evidence="6 7">CZ1127</strain>
    </source>
</reference>
<keyword evidence="3 4" id="KW-0413">Isomerase</keyword>
<protein>
    <recommendedName>
        <fullName evidence="4">Peptidyl-prolyl cis-trans isomerase</fullName>
        <ecNumber evidence="4">5.2.1.8</ecNumber>
    </recommendedName>
</protein>
<comment type="catalytic activity">
    <reaction evidence="1 3 4">
        <text>[protein]-peptidylproline (omega=180) = [protein]-peptidylproline (omega=0)</text>
        <dbReference type="Rhea" id="RHEA:16237"/>
        <dbReference type="Rhea" id="RHEA-COMP:10747"/>
        <dbReference type="Rhea" id="RHEA-COMP:10748"/>
        <dbReference type="ChEBI" id="CHEBI:83833"/>
        <dbReference type="ChEBI" id="CHEBI:83834"/>
        <dbReference type="EC" id="5.2.1.8"/>
    </reaction>
</comment>
<sequence>MKYSWLFIFGILFVSCNHDNARRPINKKNSSSKYEYSIALNQKIKELEENKINEYIKKDSLLSYTQSPYGFVYAVIKSSNQLKNKVQKSSVVTYVKTVYNLKNELIYSEIEETIEVGKSNEIKGIEEGLKLMQEDEEFKFIFSSFVAHGFSGDAKKIGANTPIVVKIKLLKINK</sequence>
<comment type="similarity">
    <text evidence="4">Belongs to the FKBP-type PPIase family.</text>
</comment>
<dbReference type="Pfam" id="PF00254">
    <property type="entry name" value="FKBP_C"/>
    <property type="match status" value="1"/>
</dbReference>
<evidence type="ECO:0000256" key="4">
    <source>
        <dbReference type="RuleBase" id="RU003915"/>
    </source>
</evidence>